<reference evidence="5 6" key="1">
    <citation type="submission" date="2016-06" db="EMBL/GenBank/DDBJ databases">
        <title>Genome sequence of Tepidimonas fonticaldi PL17.</title>
        <authorList>
            <person name="Pinnaka A.K."/>
        </authorList>
    </citation>
    <scope>NUCLEOTIDE SEQUENCE [LARGE SCALE GENOMIC DNA]</scope>
    <source>
        <strain evidence="5 6">PL17</strain>
    </source>
</reference>
<evidence type="ECO:0000313" key="5">
    <source>
        <dbReference type="EMBL" id="OBS30818.1"/>
    </source>
</evidence>
<dbReference type="OrthoDB" id="9810005at2"/>
<dbReference type="Pfam" id="PF01026">
    <property type="entry name" value="TatD_DNase"/>
    <property type="match status" value="1"/>
</dbReference>
<keyword evidence="6" id="KW-1185">Reference proteome</keyword>
<proteinExistence type="inferred from homology"/>
<dbReference type="FunFam" id="3.20.20.140:FF:000005">
    <property type="entry name" value="TatD family hydrolase"/>
    <property type="match status" value="1"/>
</dbReference>
<dbReference type="InterPro" id="IPR001130">
    <property type="entry name" value="TatD-like"/>
</dbReference>
<sequence length="283" mass="30983">MFTDSHCHLDFPELQAQYPEILAAMRATGVLRALCICTTLEGFDAVHRLALDGAGAAPQLWATVGVHPDNEGVREPTVADLVERAALPRVIGIGETGLDYYRLGERTVADMAWQRERFRIHIRAARQTDLPLIIHTRSASDDTLAILREEGGFAADAPLERPQARGVFHCFTETREVARAALDLGFYISFSGILTFKNAADLREVARFVPLDRCLIETDSPYLAPVPHRGKTNTPAYVPHVAAQLAELKGLSVDAVAEATSANFDRLFTRAARAVAPTRAEIA</sequence>
<comment type="similarity">
    <text evidence="1">Belongs to the metallo-dependent hydrolases superfamily. TatD-type hydrolase family.</text>
</comment>
<accession>A0A1A6DVD2</accession>
<dbReference type="GO" id="GO:0016788">
    <property type="term" value="F:hydrolase activity, acting on ester bonds"/>
    <property type="evidence" value="ECO:0007669"/>
    <property type="project" value="InterPro"/>
</dbReference>
<dbReference type="PIRSF" id="PIRSF005902">
    <property type="entry name" value="DNase_TatD"/>
    <property type="match status" value="1"/>
</dbReference>
<keyword evidence="2 4" id="KW-0479">Metal-binding</keyword>
<dbReference type="PROSITE" id="PS01090">
    <property type="entry name" value="TATD_2"/>
    <property type="match status" value="1"/>
</dbReference>
<dbReference type="InterPro" id="IPR032466">
    <property type="entry name" value="Metal_Hydrolase"/>
</dbReference>
<dbReference type="EMBL" id="LZDH01000056">
    <property type="protein sequence ID" value="OBS30818.1"/>
    <property type="molecule type" value="Genomic_DNA"/>
</dbReference>
<dbReference type="Proteomes" id="UP000091969">
    <property type="component" value="Unassembled WGS sequence"/>
</dbReference>
<dbReference type="CDD" id="cd01310">
    <property type="entry name" value="TatD_DNAse"/>
    <property type="match status" value="1"/>
</dbReference>
<protein>
    <submittedName>
        <fullName evidence="5">DNAase</fullName>
    </submittedName>
</protein>
<dbReference type="RefSeq" id="WP_068609615.1">
    <property type="nucleotide sequence ID" value="NZ_LZDH01000056.1"/>
</dbReference>
<dbReference type="Gene3D" id="3.20.20.140">
    <property type="entry name" value="Metal-dependent hydrolases"/>
    <property type="match status" value="1"/>
</dbReference>
<feature type="binding site" evidence="4">
    <location>
        <position position="8"/>
    </location>
    <ligand>
        <name>a divalent metal cation</name>
        <dbReference type="ChEBI" id="CHEBI:60240"/>
        <label>1</label>
    </ligand>
</feature>
<feature type="binding site" evidence="4">
    <location>
        <position position="169"/>
    </location>
    <ligand>
        <name>a divalent metal cation</name>
        <dbReference type="ChEBI" id="CHEBI:60240"/>
        <label>2</label>
    </ligand>
</feature>
<dbReference type="GO" id="GO:0004536">
    <property type="term" value="F:DNA nuclease activity"/>
    <property type="evidence" value="ECO:0007669"/>
    <property type="project" value="InterPro"/>
</dbReference>
<feature type="binding site" evidence="4">
    <location>
        <position position="219"/>
    </location>
    <ligand>
        <name>a divalent metal cation</name>
        <dbReference type="ChEBI" id="CHEBI:60240"/>
        <label>1</label>
    </ligand>
</feature>
<dbReference type="AlphaFoldDB" id="A0A1A6DVD2"/>
<dbReference type="SUPFAM" id="SSF51556">
    <property type="entry name" value="Metallo-dependent hydrolases"/>
    <property type="match status" value="1"/>
</dbReference>
<gene>
    <name evidence="5" type="ORF">A9O67_07625</name>
</gene>
<dbReference type="GO" id="GO:0046872">
    <property type="term" value="F:metal ion binding"/>
    <property type="evidence" value="ECO:0007669"/>
    <property type="project" value="UniProtKB-KW"/>
</dbReference>
<dbReference type="STRING" id="1101373.A9O67_07625"/>
<feature type="binding site" evidence="4">
    <location>
        <position position="135"/>
    </location>
    <ligand>
        <name>a divalent metal cation</name>
        <dbReference type="ChEBI" id="CHEBI:60240"/>
        <label>2</label>
    </ligand>
</feature>
<evidence type="ECO:0000256" key="4">
    <source>
        <dbReference type="PIRSR" id="PIRSR005902-1"/>
    </source>
</evidence>
<comment type="caution">
    <text evidence="5">The sequence shown here is derived from an EMBL/GenBank/DDBJ whole genome shotgun (WGS) entry which is preliminary data.</text>
</comment>
<feature type="binding site" evidence="4">
    <location>
        <position position="95"/>
    </location>
    <ligand>
        <name>a divalent metal cation</name>
        <dbReference type="ChEBI" id="CHEBI:60240"/>
        <label>1</label>
    </ligand>
</feature>
<evidence type="ECO:0000256" key="2">
    <source>
        <dbReference type="ARBA" id="ARBA00022723"/>
    </source>
</evidence>
<organism evidence="5 6">
    <name type="scientific">Tepidimonas fonticaldi</name>
    <dbReference type="NCBI Taxonomy" id="1101373"/>
    <lineage>
        <taxon>Bacteria</taxon>
        <taxon>Pseudomonadati</taxon>
        <taxon>Pseudomonadota</taxon>
        <taxon>Betaproteobacteria</taxon>
        <taxon>Burkholderiales</taxon>
        <taxon>Tepidimonas</taxon>
    </lineage>
</organism>
<name>A0A1A6DVD2_9BURK</name>
<feature type="binding site" evidence="4">
    <location>
        <position position="6"/>
    </location>
    <ligand>
        <name>a divalent metal cation</name>
        <dbReference type="ChEBI" id="CHEBI:60240"/>
        <label>1</label>
    </ligand>
</feature>
<dbReference type="GO" id="GO:0005829">
    <property type="term" value="C:cytosol"/>
    <property type="evidence" value="ECO:0007669"/>
    <property type="project" value="TreeGrafter"/>
</dbReference>
<dbReference type="PANTHER" id="PTHR46124">
    <property type="entry name" value="D-AMINOACYL-TRNA DEACYLASE"/>
    <property type="match status" value="1"/>
</dbReference>
<dbReference type="NCBIfam" id="TIGR00010">
    <property type="entry name" value="YchF/TatD family DNA exonuclease"/>
    <property type="match status" value="1"/>
</dbReference>
<dbReference type="PANTHER" id="PTHR46124:SF2">
    <property type="entry name" value="D-AMINOACYL-TRNA DEACYLASE"/>
    <property type="match status" value="1"/>
</dbReference>
<evidence type="ECO:0000256" key="3">
    <source>
        <dbReference type="ARBA" id="ARBA00022801"/>
    </source>
</evidence>
<keyword evidence="3" id="KW-0378">Hydrolase</keyword>
<dbReference type="InterPro" id="IPR018228">
    <property type="entry name" value="DNase_TatD-rel_CS"/>
</dbReference>
<evidence type="ECO:0000313" key="6">
    <source>
        <dbReference type="Proteomes" id="UP000091969"/>
    </source>
</evidence>
<evidence type="ECO:0000256" key="1">
    <source>
        <dbReference type="ARBA" id="ARBA00009275"/>
    </source>
</evidence>
<dbReference type="InterPro" id="IPR015991">
    <property type="entry name" value="TatD/YcfH-like"/>
</dbReference>